<dbReference type="EMBL" id="FXAN01000040">
    <property type="protein sequence ID" value="SMF99442.1"/>
    <property type="molecule type" value="Genomic_DNA"/>
</dbReference>
<gene>
    <name evidence="1" type="ORF">BSIN_0172</name>
</gene>
<organism evidence="1 2">
    <name type="scientific">Burkholderia singularis</name>
    <dbReference type="NCBI Taxonomy" id="1503053"/>
    <lineage>
        <taxon>Bacteria</taxon>
        <taxon>Pseudomonadati</taxon>
        <taxon>Pseudomonadota</taxon>
        <taxon>Betaproteobacteria</taxon>
        <taxon>Burkholderiales</taxon>
        <taxon>Burkholderiaceae</taxon>
        <taxon>Burkholderia</taxon>
        <taxon>pseudomallei group</taxon>
    </lineage>
</organism>
<sequence>MYKRLCAQFYRLASMADAGRRGPSVLMRYRDWGKVGAPGSWIP</sequence>
<evidence type="ECO:0000313" key="2">
    <source>
        <dbReference type="Proteomes" id="UP000198460"/>
    </source>
</evidence>
<accession>A0A238H2J0</accession>
<dbReference type="Proteomes" id="UP000198460">
    <property type="component" value="Unassembled WGS sequence"/>
</dbReference>
<dbReference type="AlphaFoldDB" id="A0A238H2J0"/>
<reference evidence="1 2" key="1">
    <citation type="submission" date="2017-04" db="EMBL/GenBank/DDBJ databases">
        <authorList>
            <person name="Afonso C.L."/>
            <person name="Miller P.J."/>
            <person name="Scott M.A."/>
            <person name="Spackman E."/>
            <person name="Goraichik I."/>
            <person name="Dimitrov K.M."/>
            <person name="Suarez D.L."/>
            <person name="Swayne D.E."/>
        </authorList>
    </citation>
    <scope>NUCLEOTIDE SEQUENCE [LARGE SCALE GENOMIC DNA]</scope>
    <source>
        <strain evidence="1">LMG 28154</strain>
    </source>
</reference>
<proteinExistence type="predicted"/>
<name>A0A238H2J0_9BURK</name>
<protein>
    <submittedName>
        <fullName evidence="1">Uncharacterized protein</fullName>
    </submittedName>
</protein>
<evidence type="ECO:0000313" key="1">
    <source>
        <dbReference type="EMBL" id="SMF99442.1"/>
    </source>
</evidence>